<feature type="domain" description="Sushi" evidence="23">
    <location>
        <begin position="2582"/>
        <end position="2639"/>
    </location>
</feature>
<feature type="disulfide bond" evidence="20">
    <location>
        <begin position="2220"/>
        <end position="2247"/>
    </location>
</feature>
<feature type="disulfide bond" evidence="20">
    <location>
        <begin position="2610"/>
        <end position="2637"/>
    </location>
</feature>
<feature type="disulfide bond" evidence="20">
    <location>
        <begin position="1628"/>
        <end position="1655"/>
    </location>
</feature>
<feature type="domain" description="Sushi" evidence="23">
    <location>
        <begin position="2466"/>
        <end position="2523"/>
    </location>
</feature>
<evidence type="ECO:0000256" key="3">
    <source>
        <dbReference type="ARBA" id="ARBA00004251"/>
    </source>
</evidence>
<keyword evidence="5" id="KW-1003">Cell membrane</keyword>
<feature type="domain" description="EGF-like" evidence="21">
    <location>
        <begin position="829"/>
        <end position="865"/>
    </location>
</feature>
<feature type="disulfide bond" evidence="19">
    <location>
        <begin position="3385"/>
        <end position="3395"/>
    </location>
</feature>
<feature type="disulfide bond" evidence="20">
    <location>
        <begin position="2726"/>
        <end position="2753"/>
    </location>
</feature>
<feature type="domain" description="Sushi" evidence="23">
    <location>
        <begin position="1658"/>
        <end position="1715"/>
    </location>
</feature>
<feature type="domain" description="Sushi" evidence="23">
    <location>
        <begin position="2250"/>
        <end position="2307"/>
    </location>
</feature>
<feature type="domain" description="HYR" evidence="22">
    <location>
        <begin position="46"/>
        <end position="127"/>
    </location>
</feature>
<feature type="disulfide bond" evidence="19">
    <location>
        <begin position="741"/>
        <end position="750"/>
    </location>
</feature>
<feature type="disulfide bond" evidence="20">
    <location>
        <begin position="2162"/>
        <end position="2189"/>
    </location>
</feature>
<keyword evidence="10" id="KW-0677">Repeat</keyword>
<dbReference type="SUPFAM" id="SSF57535">
    <property type="entry name" value="Complement control module/SCR domain"/>
    <property type="match status" value="32"/>
</dbReference>
<dbReference type="InterPro" id="IPR049883">
    <property type="entry name" value="NOTCH1_EGF-like"/>
</dbReference>
<feature type="disulfide bond" evidence="19">
    <location>
        <begin position="855"/>
        <end position="864"/>
    </location>
</feature>
<evidence type="ECO:0000256" key="13">
    <source>
        <dbReference type="ARBA" id="ARBA00022989"/>
    </source>
</evidence>
<feature type="disulfide bond" evidence="20">
    <location>
        <begin position="2436"/>
        <end position="2463"/>
    </location>
</feature>
<dbReference type="InterPro" id="IPR003410">
    <property type="entry name" value="HYR_dom"/>
</dbReference>
<comment type="caution">
    <text evidence="19">Lacks conserved residue(s) required for the propagation of feature annotation.</text>
</comment>
<evidence type="ECO:0000256" key="14">
    <source>
        <dbReference type="ARBA" id="ARBA00023136"/>
    </source>
</evidence>
<evidence type="ECO:0000313" key="25">
    <source>
        <dbReference type="EMBL" id="KAK4816025.1"/>
    </source>
</evidence>
<dbReference type="PROSITE" id="PS01187">
    <property type="entry name" value="EGF_CA"/>
    <property type="match status" value="4"/>
</dbReference>
<feature type="disulfide bond" evidence="20">
    <location>
        <begin position="2668"/>
        <end position="2695"/>
    </location>
</feature>
<feature type="domain" description="Sushi" evidence="23">
    <location>
        <begin position="3048"/>
        <end position="3105"/>
    </location>
</feature>
<evidence type="ECO:0000256" key="12">
    <source>
        <dbReference type="ARBA" id="ARBA00022889"/>
    </source>
</evidence>
<feature type="domain" description="Sushi" evidence="23">
    <location>
        <begin position="2524"/>
        <end position="2581"/>
    </location>
</feature>
<feature type="domain" description="EGF-like" evidence="21">
    <location>
        <begin position="791"/>
        <end position="827"/>
    </location>
</feature>
<dbReference type="PROSITE" id="PS50026">
    <property type="entry name" value="EGF_3"/>
    <property type="match status" value="10"/>
</dbReference>
<feature type="domain" description="EGF-like" evidence="21">
    <location>
        <begin position="753"/>
        <end position="789"/>
    </location>
</feature>
<feature type="domain" description="Sushi" evidence="23">
    <location>
        <begin position="1134"/>
        <end position="1191"/>
    </location>
</feature>
<evidence type="ECO:0000313" key="26">
    <source>
        <dbReference type="Proteomes" id="UP001333110"/>
    </source>
</evidence>
<feature type="disulfide bond" evidence="20">
    <location>
        <begin position="3192"/>
        <end position="3219"/>
    </location>
</feature>
<dbReference type="InterPro" id="IPR000436">
    <property type="entry name" value="Sushi_SCR_CCP_dom"/>
</dbReference>
<feature type="domain" description="Sushi" evidence="23">
    <location>
        <begin position="1075"/>
        <end position="1133"/>
    </location>
</feature>
<feature type="domain" description="Sushi" evidence="23">
    <location>
        <begin position="3281"/>
        <end position="3337"/>
    </location>
</feature>
<feature type="disulfide bond" evidence="19">
    <location>
        <begin position="779"/>
        <end position="788"/>
    </location>
</feature>
<dbReference type="SUPFAM" id="SSF57196">
    <property type="entry name" value="EGF/Laminin"/>
    <property type="match status" value="6"/>
</dbReference>
<dbReference type="EMBL" id="JAUNZN010000009">
    <property type="protein sequence ID" value="KAK4816025.1"/>
    <property type="molecule type" value="Genomic_DNA"/>
</dbReference>
<dbReference type="SMART" id="SM01411">
    <property type="entry name" value="Ephrin_rec_like"/>
    <property type="match status" value="3"/>
</dbReference>
<evidence type="ECO:0000259" key="23">
    <source>
        <dbReference type="PROSITE" id="PS50923"/>
    </source>
</evidence>
<feature type="domain" description="Sushi" evidence="23">
    <location>
        <begin position="2813"/>
        <end position="2870"/>
    </location>
</feature>
<evidence type="ECO:0000256" key="19">
    <source>
        <dbReference type="PROSITE-ProRule" id="PRU00076"/>
    </source>
</evidence>
<feature type="domain" description="Sushi" evidence="23">
    <location>
        <begin position="1542"/>
        <end position="1599"/>
    </location>
</feature>
<dbReference type="InterPro" id="IPR011641">
    <property type="entry name" value="Tyr-kin_ephrin_A/B_rcpt-like"/>
</dbReference>
<dbReference type="FunFam" id="2.10.25.10:FF:000038">
    <property type="entry name" value="Fibrillin 2"/>
    <property type="match status" value="1"/>
</dbReference>
<dbReference type="InterPro" id="IPR001881">
    <property type="entry name" value="EGF-like_Ca-bd_dom"/>
</dbReference>
<dbReference type="FunFam" id="2.10.25.10:FF:000004">
    <property type="entry name" value="Neurogenic locus notch 1"/>
    <property type="match status" value="2"/>
</dbReference>
<dbReference type="PROSITE" id="PS51828">
    <property type="entry name" value="PTX_2"/>
    <property type="match status" value="1"/>
</dbReference>
<feature type="disulfide bond" evidence="20">
    <location>
        <begin position="2841"/>
        <end position="2868"/>
    </location>
</feature>
<dbReference type="GO" id="GO:0007154">
    <property type="term" value="P:cell communication"/>
    <property type="evidence" value="ECO:0007669"/>
    <property type="project" value="UniProtKB-ARBA"/>
</dbReference>
<feature type="domain" description="EGF-like" evidence="21">
    <location>
        <begin position="639"/>
        <end position="675"/>
    </location>
</feature>
<keyword evidence="20" id="KW-0768">Sushi</keyword>
<feature type="disulfide bond" evidence="20">
    <location>
        <begin position="1927"/>
        <end position="1954"/>
    </location>
</feature>
<dbReference type="FunFam" id="2.10.50.10:FF:000018">
    <property type="entry name" value="Sushi, von Willebrand factor type A, EGF and pentraxin domain-containing 1"/>
    <property type="match status" value="2"/>
</dbReference>
<dbReference type="Gene3D" id="2.10.25.10">
    <property type="entry name" value="Laminin"/>
    <property type="match status" value="10"/>
</dbReference>
<feature type="disulfide bond" evidence="20">
    <location>
        <begin position="2783"/>
        <end position="2810"/>
    </location>
</feature>
<protein>
    <recommendedName>
        <fullName evidence="18">Sushi, von Willebrand factor type A, EGF and pentraxin domain-containing protein 1</fullName>
    </recommendedName>
</protein>
<feature type="disulfide bond" evidence="19">
    <location>
        <begin position="703"/>
        <end position="712"/>
    </location>
</feature>
<feature type="domain" description="Sushi" evidence="23">
    <location>
        <begin position="1957"/>
        <end position="2016"/>
    </location>
</feature>
<dbReference type="SMART" id="SM00181">
    <property type="entry name" value="EGF"/>
    <property type="match status" value="11"/>
</dbReference>
<dbReference type="PROSITE" id="PS00022">
    <property type="entry name" value="EGF_1"/>
    <property type="match status" value="9"/>
</dbReference>
<dbReference type="PROSITE" id="PS50825">
    <property type="entry name" value="HYR"/>
    <property type="match status" value="2"/>
</dbReference>
<feature type="domain" description="Sushi" evidence="23">
    <location>
        <begin position="3222"/>
        <end position="3280"/>
    </location>
</feature>
<dbReference type="PRINTS" id="PR00010">
    <property type="entry name" value="EGFBLOOD"/>
</dbReference>
<dbReference type="SMART" id="SM00159">
    <property type="entry name" value="PTX"/>
    <property type="match status" value="1"/>
</dbReference>
<keyword evidence="26" id="KW-1185">Reference proteome</keyword>
<dbReference type="GO" id="GO:0005634">
    <property type="term" value="C:nucleus"/>
    <property type="evidence" value="ECO:0007669"/>
    <property type="project" value="UniProtKB-SubCell"/>
</dbReference>
<evidence type="ECO:0000256" key="20">
    <source>
        <dbReference type="PROSITE-ProRule" id="PRU00302"/>
    </source>
</evidence>
<feature type="disulfide bond" evidence="20">
    <location>
        <begin position="2104"/>
        <end position="2131"/>
    </location>
</feature>
<dbReference type="CDD" id="cd00054">
    <property type="entry name" value="EGF_CA"/>
    <property type="match status" value="8"/>
</dbReference>
<feature type="disulfide bond" evidence="20">
    <location>
        <begin position="2494"/>
        <end position="2521"/>
    </location>
</feature>
<feature type="domain" description="Sushi" evidence="23">
    <location>
        <begin position="2756"/>
        <end position="2812"/>
    </location>
</feature>
<feature type="disulfide bond" evidence="20">
    <location>
        <begin position="1162"/>
        <end position="1189"/>
    </location>
</feature>
<dbReference type="SMART" id="SM00179">
    <property type="entry name" value="EGF_CA"/>
    <property type="match status" value="8"/>
</dbReference>
<feature type="disulfide bond" evidence="19">
    <location>
        <begin position="3435"/>
        <end position="3444"/>
    </location>
</feature>
<evidence type="ECO:0000256" key="16">
    <source>
        <dbReference type="ARBA" id="ARBA00023180"/>
    </source>
</evidence>
<dbReference type="PANTHER" id="PTHR45656:SF4">
    <property type="entry name" value="PROTEIN CBR-CLEC-78"/>
    <property type="match status" value="1"/>
</dbReference>
<dbReference type="GO" id="GO:0007155">
    <property type="term" value="P:cell adhesion"/>
    <property type="evidence" value="ECO:0007669"/>
    <property type="project" value="UniProtKB-KW"/>
</dbReference>
<dbReference type="Pfam" id="PF00354">
    <property type="entry name" value="Pentaxin"/>
    <property type="match status" value="1"/>
</dbReference>
<evidence type="ECO:0000256" key="18">
    <source>
        <dbReference type="ARBA" id="ARBA00067719"/>
    </source>
</evidence>
<dbReference type="Pfam" id="PF07645">
    <property type="entry name" value="EGF_CA"/>
    <property type="match status" value="1"/>
</dbReference>
<feature type="disulfide bond" evidence="20">
    <location>
        <begin position="1686"/>
        <end position="1713"/>
    </location>
</feature>
<feature type="domain" description="EGF-like" evidence="21">
    <location>
        <begin position="1500"/>
        <end position="1539"/>
    </location>
</feature>
<dbReference type="InterPro" id="IPR000152">
    <property type="entry name" value="EGF-type_Asp/Asn_hydroxyl_site"/>
</dbReference>
<dbReference type="SUPFAM" id="SSF49899">
    <property type="entry name" value="Concanavalin A-like lectins/glucanases"/>
    <property type="match status" value="1"/>
</dbReference>
<organism evidence="25 26">
    <name type="scientific">Mycteria americana</name>
    <name type="common">Wood stork</name>
    <dbReference type="NCBI Taxonomy" id="33587"/>
    <lineage>
        <taxon>Eukaryota</taxon>
        <taxon>Metazoa</taxon>
        <taxon>Chordata</taxon>
        <taxon>Craniata</taxon>
        <taxon>Vertebrata</taxon>
        <taxon>Euteleostomi</taxon>
        <taxon>Archelosauria</taxon>
        <taxon>Archosauria</taxon>
        <taxon>Dinosauria</taxon>
        <taxon>Saurischia</taxon>
        <taxon>Theropoda</taxon>
        <taxon>Coelurosauria</taxon>
        <taxon>Aves</taxon>
        <taxon>Neognathae</taxon>
        <taxon>Neoaves</taxon>
        <taxon>Aequornithes</taxon>
        <taxon>Ciconiiformes</taxon>
        <taxon>Ciconiidae</taxon>
        <taxon>Mycteria</taxon>
    </lineage>
</organism>
<feature type="domain" description="Sushi" evidence="23">
    <location>
        <begin position="2640"/>
        <end position="2697"/>
    </location>
</feature>
<keyword evidence="6" id="KW-0963">Cytoplasm</keyword>
<reference evidence="25 26" key="1">
    <citation type="journal article" date="2023" name="J. Hered.">
        <title>Chromosome-level genome of the wood stork (Mycteria americana) provides insight into avian chromosome evolution.</title>
        <authorList>
            <person name="Flamio R. Jr."/>
            <person name="Ramstad K.M."/>
        </authorList>
    </citation>
    <scope>NUCLEOTIDE SEQUENCE [LARGE SCALE GENOMIC DNA]</scope>
    <source>
        <strain evidence="25">JAX WOST 10</strain>
    </source>
</reference>
<dbReference type="Pfam" id="PF02494">
    <property type="entry name" value="HYR"/>
    <property type="match status" value="2"/>
</dbReference>
<dbReference type="FunFam" id="2.10.70.10:FF:000011">
    <property type="entry name" value="CUB and sushi domain-containing protein 3 isoform A"/>
    <property type="match status" value="6"/>
</dbReference>
<keyword evidence="15 19" id="KW-1015">Disulfide bond</keyword>
<feature type="disulfide bond" evidence="20">
    <location>
        <begin position="1744"/>
        <end position="1771"/>
    </location>
</feature>
<keyword evidence="13" id="KW-1133">Transmembrane helix</keyword>
<dbReference type="CDD" id="cd00033">
    <property type="entry name" value="CCP"/>
    <property type="match status" value="32"/>
</dbReference>
<feature type="disulfide bond" evidence="19">
    <location>
        <begin position="665"/>
        <end position="674"/>
    </location>
</feature>
<evidence type="ECO:0000256" key="5">
    <source>
        <dbReference type="ARBA" id="ARBA00022475"/>
    </source>
</evidence>
<feature type="disulfide bond" evidence="19">
    <location>
        <begin position="3339"/>
        <end position="3349"/>
    </location>
</feature>
<feature type="domain" description="Sushi" evidence="23">
    <location>
        <begin position="2134"/>
        <end position="2191"/>
    </location>
</feature>
<feature type="disulfide bond" evidence="20">
    <location>
        <begin position="3076"/>
        <end position="3103"/>
    </location>
</feature>
<evidence type="ECO:0000259" key="21">
    <source>
        <dbReference type="PROSITE" id="PS50026"/>
    </source>
</evidence>
<keyword evidence="16" id="KW-0325">Glycoprotein</keyword>
<feature type="disulfide bond" evidence="19">
    <location>
        <begin position="3417"/>
        <end position="3427"/>
    </location>
</feature>
<dbReference type="InterPro" id="IPR018097">
    <property type="entry name" value="EGF_Ca-bd_CS"/>
</dbReference>
<evidence type="ECO:0000256" key="4">
    <source>
        <dbReference type="ARBA" id="ARBA00004496"/>
    </source>
</evidence>
<feature type="domain" description="EGF-like" evidence="21">
    <location>
        <begin position="3336"/>
        <end position="3367"/>
    </location>
</feature>
<dbReference type="Proteomes" id="UP001333110">
    <property type="component" value="Unassembled WGS sequence"/>
</dbReference>
<evidence type="ECO:0000256" key="9">
    <source>
        <dbReference type="ARBA" id="ARBA00022729"/>
    </source>
</evidence>
<keyword evidence="12" id="KW-0130">Cell adhesion</keyword>
<feature type="domain" description="Sushi" evidence="23">
    <location>
        <begin position="2308"/>
        <end position="2364"/>
    </location>
</feature>
<feature type="domain" description="Sushi" evidence="23">
    <location>
        <begin position="2698"/>
        <end position="2755"/>
    </location>
</feature>
<feature type="domain" description="EGF-like" evidence="21">
    <location>
        <begin position="715"/>
        <end position="751"/>
    </location>
</feature>
<feature type="disulfide bond" evidence="20">
    <location>
        <begin position="3134"/>
        <end position="3161"/>
    </location>
</feature>
<dbReference type="PROSITE" id="PS01186">
    <property type="entry name" value="EGF_2"/>
    <property type="match status" value="9"/>
</dbReference>
<feature type="domain" description="Sushi" evidence="23">
    <location>
        <begin position="1600"/>
        <end position="1657"/>
    </location>
</feature>
<dbReference type="FunFam" id="2.10.25.10:FF:000553">
    <property type="entry name" value="Sushi, von Willebrand factor type A, EGF and pentraxin domain-containing 1"/>
    <property type="match status" value="1"/>
</dbReference>
<evidence type="ECO:0000256" key="8">
    <source>
        <dbReference type="ARBA" id="ARBA00022692"/>
    </source>
</evidence>
<evidence type="ECO:0000256" key="2">
    <source>
        <dbReference type="ARBA" id="ARBA00004170"/>
    </source>
</evidence>
<dbReference type="Gene3D" id="2.10.50.10">
    <property type="entry name" value="Tumor Necrosis Factor Receptor, subunit A, domain 2"/>
    <property type="match status" value="2"/>
</dbReference>
<name>A0AAN7NI51_MYCAM</name>
<dbReference type="GO" id="GO:0023052">
    <property type="term" value="P:signaling"/>
    <property type="evidence" value="ECO:0007669"/>
    <property type="project" value="UniProtKB-ARBA"/>
</dbReference>
<dbReference type="Gene3D" id="2.60.120.200">
    <property type="match status" value="1"/>
</dbReference>
<dbReference type="FunFam" id="2.10.70.10:FF:000183">
    <property type="entry name" value="Sushi, von Willebrand factor type A, EGF and pentraxin domain containing 1"/>
    <property type="match status" value="1"/>
</dbReference>
<evidence type="ECO:0000259" key="24">
    <source>
        <dbReference type="PROSITE" id="PS51828"/>
    </source>
</evidence>
<feature type="domain" description="HYR" evidence="22">
    <location>
        <begin position="1"/>
        <end position="45"/>
    </location>
</feature>
<dbReference type="InterPro" id="IPR035976">
    <property type="entry name" value="Sushi/SCR/CCP_sf"/>
</dbReference>
<dbReference type="InterPro" id="IPR009030">
    <property type="entry name" value="Growth_fac_rcpt_cys_sf"/>
</dbReference>
<feature type="disulfide bond" evidence="20">
    <location>
        <begin position="3018"/>
        <end position="3045"/>
    </location>
</feature>
<feature type="domain" description="Sushi" evidence="23">
    <location>
        <begin position="2192"/>
        <end position="2249"/>
    </location>
</feature>
<feature type="domain" description="Sushi" evidence="23">
    <location>
        <begin position="3106"/>
        <end position="3163"/>
    </location>
</feature>
<evidence type="ECO:0000256" key="11">
    <source>
        <dbReference type="ARBA" id="ARBA00022837"/>
    </source>
</evidence>
<dbReference type="InterPro" id="IPR013320">
    <property type="entry name" value="ConA-like_dom_sf"/>
</dbReference>
<feature type="domain" description="Sushi" evidence="23">
    <location>
        <begin position="1899"/>
        <end position="1956"/>
    </location>
</feature>
<feature type="domain" description="Sushi" evidence="23">
    <location>
        <begin position="2076"/>
        <end position="2133"/>
    </location>
</feature>
<keyword evidence="17" id="KW-0539">Nucleus</keyword>
<dbReference type="Pfam" id="PF07699">
    <property type="entry name" value="Ephrin_rec_like"/>
    <property type="match status" value="3"/>
</dbReference>
<feature type="disulfide bond" evidence="19">
    <location>
        <begin position="3403"/>
        <end position="3412"/>
    </location>
</feature>
<dbReference type="GO" id="GO:0005737">
    <property type="term" value="C:cytoplasm"/>
    <property type="evidence" value="ECO:0007669"/>
    <property type="project" value="UniProtKB-SubCell"/>
</dbReference>
<comment type="caution">
    <text evidence="25">The sequence shown here is derived from an EMBL/GenBank/DDBJ whole genome shotgun (WGS) entry which is preliminary data.</text>
</comment>
<feature type="domain" description="Sushi" evidence="23">
    <location>
        <begin position="2412"/>
        <end position="2465"/>
    </location>
</feature>
<dbReference type="InterPro" id="IPR051277">
    <property type="entry name" value="SEZ6_CSMD_C4BPB_Regulators"/>
</dbReference>
<feature type="disulfide bond" evidence="19">
    <location>
        <begin position="3357"/>
        <end position="3366"/>
    </location>
</feature>
<feature type="domain" description="EGF-like" evidence="21">
    <location>
        <begin position="3381"/>
        <end position="3413"/>
    </location>
</feature>
<feature type="domain" description="Pentraxin (PTX)" evidence="24">
    <location>
        <begin position="870"/>
        <end position="1074"/>
    </location>
</feature>
<dbReference type="FunFam" id="2.10.25.10:FF:000225">
    <property type="entry name" value="Sushi, von Willebrand factor type A, EGF and pentraxin domain containing 1"/>
    <property type="match status" value="1"/>
</dbReference>
<dbReference type="SMART" id="SM00032">
    <property type="entry name" value="CCP"/>
    <property type="match status" value="33"/>
</dbReference>
<evidence type="ECO:0000256" key="1">
    <source>
        <dbReference type="ARBA" id="ARBA00004123"/>
    </source>
</evidence>
<dbReference type="FunFam" id="2.10.25.10:FF:000391">
    <property type="entry name" value="Weary, isoform C"/>
    <property type="match status" value="1"/>
</dbReference>
<feature type="domain" description="Sushi" evidence="23">
    <location>
        <begin position="2017"/>
        <end position="2075"/>
    </location>
</feature>
<sequence length="3446" mass="377211">MGYVSVHVTPAFIPPFLLPIGEVAITYTAADKSGNEASCTFSVKVIDAEPPVIDRCRSPPPMQAAENEYPATWEEPQFSDNSGAPLTVTRSHVPGGLFPKGETTVQYTAVDPSGNNRTCEIHIIIKGSPCEISFEPVNGDFTCTSDEVGVNCTLHCAEGYSFSEGSSENYYCAYEDGVWKPPHSPEWPGCSLNRFANHGFKSFEMLYKATRCDDNNLLNSFTDAFQSALGKMVPSFCNDVDDIDCRLEDQTQKHCLEYNYDYENGFAIGPAGWGAANQLDYSYDDFVDAAQEDNLSKHLSASVKAAPPRVKRHKLNVPMTDHKIKLIFNITASVPLPDERNDTLELENQRRLLKTLETITNRLNRTLNKEPMYSFQFASELIVADSNSLETEKAFLFCRPGSVLRGRMCVNCPLGTYYSLEHHTCESCWTGSYQDEEGQLECKSCPSGSYTEYLHSRSISECKAQCKQGTYSPNGLETCETCPLGTYQPAFGSRNCISCPENTSTVKRGAVDVSACGVPCLAGEFSRTGLTPCYPCPRDYYQPDPGKSYCLSCPFYGTTTVIGARSITDCSSFGSTFSAAEESVMMVPASPENISKQYKVSSQARTRYIFQCKSSCDRNYSSDNVCQRCPLIPTISTLVFHECFLEPCHNNGTCKQLGSGYICICPLGYTGLKCETEVDECKSSPCHNSGMCKDGIGTFVCHCQPGYSGLLCEEDINECSSSPCLNGAHCVDGKNSYRCTCAKGFTGAHCEMEVNECLSNPCLNRAICEDRVGSFSCKCLPGFTGVLCERNIDECLSRPCRNGATCRDGINSFRCLCVTGYTGLNCEVNINDCDSSPCLNQATCVDALNSYVCKCPPGFTGSRCETEQSSGFNLDFEVSGIYGYVMLDGVFPSLGDITCTFWMKSTDTTNYGTPISYAVENGSDNAFLLTDYNGWVLYINGKERITDCPSVNDGNWHHIAVTWTCTDGAWKVYIDGKLSDGGSGLSVGSKIPGGGALVLGQEQDQKGEGFNPAESFVGSISQLNIWDHVLSPQQVKSLATSCPEELQKGNVLAWPDFLPGVVGRVKIDYKSIFCADCPSLQGSVPHLRASSADLKPGSKVSLSCDPGFQIVGNSVQHCLNLGQWTRPFPRCERISCGVPPPLENGFYSAEDFFAGSTVTYHCNNGYYLLGDSRMLCLDNGSWNSISPSCLVEVIVPLYLALVRLHLEYCVQFWAPHYKRDIEGLERVQRRAAKLVKGLEHKSDEERLRELGLFGLEKRRLRGDLIALYNYLKGGCREVGVGLFSQGFVLGPVLFNIFINDIDREIECTLSKFADDAPEGRDVIQKDLDKLEKWACVNLMRFNKAKCRVLHLGRGNPWFQYRLGDDGMERSPAEKDLGVLVDEKLDMSRQCALAAQKANCILSCIKRSMASRSREVILPLYSALVRPHLQYCVQLWSPQHKKDMELLERVQRRATKKMRGLEHLCYKDRLRELGLFSLEKKRLRGDLIAAFQDLKGACRKDVDECAVGSDCNEHASCLNTNGSYVCTCIPPYTGDGKKCAEPVKCRNPGNPEHGHLYGDTYSVGSEVTFSCEEGFQLTGVTKLTCMESGEWSHPIPYCEAISCGGPVIPENSAILGSNFTYHNKVVYRCNDGYNLVGEKEILCLASGIWNHPPPSCEMVTCPSPQDISNGKYTLTGTTYLSSVSYTCDNGYSLQGPSVLVCASSGNWNSTPPACNVVSCGSPPAIKDAVINGKNFTFGNTVSYTCKEGYTLVGPATIECLASGEWSVSHQQCLAVSCDEPPHVENASPESGHRLFGDIAYYFCSDGYSLADNSQLLCNAEGKWVPPEGREVPHCIADFCEKPSTVSYSILESISKARFAAGSIVSFKCMEGFVLNTSAKIECLRGGQWNPSPLSIQCIPVRCGEPPHVSNGYASGTNYSFGAVVAYSCNKGFYIKGEKKRTCEATGNWSGSLPTCHPVSCGEPPQLENGFIKETTGRFFENQANYQCESGYQLVGSSVFICQANRQWYSESPPYCVPLSCGKPPPIQHGYSKGETFDMGSKVEFFCDEGYELIGDVSWTCQKSGKWSKKQSPKCVPTKCPEPPLAENQLVLREVTYQVGVVQFSCKEGYVLHGSSVLKCLPSQQWNDSFPFCKVVQCPAPPYIPFGDPLTSFLHFGSTVKYICVDGFLLKGESTIRCQADGSWSLPLPECIPVECPQPEEIQNGIVDVQGLTFLSTALYTCKSGFELVGNTTILCGEDGQWLGGRPACKPIQCPRPKKILNGKYSFTNFHYGQTVRYSCDRGFQLQGEETLRCLETGEWSTEVPSCKAINCQPPQPIENGFVEGADYSYGAMVIYSCVPGFQLSGLAMQTCEESGWSSSTPTCLPTDCGLPPHIDFGEYMQVRHGERRSDQESVTESPSLSLMLLADNLKDFRSSLKEDSAMQLTTFLFGTIILYTCYSGYELLGNPVLACQEDGAWNGTAPACVSIECTLLSPPENGILHFTENTLGSAVQYTCKPGFTLVGSDTRLCLPSRQWSNTAPYCKAITCNSPTQLMNGNIRGENYTYGSVVYYECDPGYQLNGPTDRRCQENQKWDGSEPICIPVSCSPPPILENGQVTGDEYTFQRHTEYSCNEGFLLDGDRSRVCLANGSWSGIAPVCKAVTCPVPLPLPNGRTSGSDFGFKKEVHYHCNKGYSLQGASTLTCQGDGTWDSEAPHCEPVICGPPEDISHGFLNGSGFTYGEFAQYVCFPGYELHGSPLRQCLSNGSWSGSLPSCLPCLCPTPQVQNGVVLGTDFSCGKSAQFQCLEGFKLLGPSEVTCEAAGKWSSGFPRCGQISCGSPPIIPNTFINGSSSADENTIIYTCLTGFVMRGSPELTCVETGVWKKPYPSCELLSCGPPPSVPNAEVLGNTYTYGSKVQYRCLEGYTMVTEVDVCICQEDGQWSPQTISCCPRKCPLPGNITHVIVLGDNFTVNANITLSCVEGYTLVGASTSTCKESGIWVPPFSDDICIPVSCGTPESPEHGFVVGTKYNYKDVVLYKCDSGYELQGDAERTCQEDKLWSGAVPVCRRVSCGPPVMIENGSVKGEEFLFGSEVFYSCDPGFELQGPSRRICHVDKKWSPSAPSCTRITCGLHPSVEKAEAISTGSTYRSNVTFVCNSGYHLVGPQNITCLANGSWSKPLPLCEETRCEVPVSLLNGKAIYENNTVGSTMAYFCERGYSLEGEPAAECTRDGRWSNPLPLCKPNPCPVPFIIPENALLSEVDFYVGQNVSIRCREGYQLKGQSVITCNADETWTPATAKCEKISCGPPAHTENALIRGSFYQYGDMITYSCYSGYMLEGPLRSICLENGTWTTPPTCKAVCRFPCQNGGVCERPNACSCPDGWMGRLCEERMYIIPKCNFKDVVAICILPCLNGGRCVAPYQCDCPPGWTGSRCHMAVCQLPCLNGGKCIRPNRCYCPSSWTGHDCSR</sequence>
<keyword evidence="14" id="KW-0472">Membrane</keyword>
<feature type="domain" description="Sushi" evidence="23">
    <location>
        <begin position="2871"/>
        <end position="2929"/>
    </location>
</feature>
<dbReference type="PANTHER" id="PTHR45656">
    <property type="entry name" value="PROTEIN CBR-CLEC-78"/>
    <property type="match status" value="1"/>
</dbReference>
<feature type="domain" description="Sushi" evidence="23">
    <location>
        <begin position="1716"/>
        <end position="1773"/>
    </location>
</feature>
<dbReference type="GO" id="GO:0005509">
    <property type="term" value="F:calcium ion binding"/>
    <property type="evidence" value="ECO:0007669"/>
    <property type="project" value="InterPro"/>
</dbReference>
<evidence type="ECO:0000256" key="15">
    <source>
        <dbReference type="ARBA" id="ARBA00023157"/>
    </source>
</evidence>
<dbReference type="SUPFAM" id="SSF57184">
    <property type="entry name" value="Growth factor receptor domain"/>
    <property type="match status" value="2"/>
</dbReference>
<feature type="disulfide bond" evidence="19">
    <location>
        <begin position="817"/>
        <end position="826"/>
    </location>
</feature>
<evidence type="ECO:0000256" key="7">
    <source>
        <dbReference type="ARBA" id="ARBA00022536"/>
    </source>
</evidence>
<accession>A0AAN7NI51</accession>
<dbReference type="FunFam" id="2.10.25.10:FF:000031">
    <property type="entry name" value="neurogenic locus notch homolog protein 3"/>
    <property type="match status" value="2"/>
</dbReference>
<keyword evidence="9" id="KW-0732">Signal</keyword>
<gene>
    <name evidence="25" type="ORF">QYF61_011015</name>
</gene>
<evidence type="ECO:0000256" key="17">
    <source>
        <dbReference type="ARBA" id="ARBA00023242"/>
    </source>
</evidence>
<feature type="domain" description="Sushi" evidence="23">
    <location>
        <begin position="2930"/>
        <end position="2989"/>
    </location>
</feature>
<dbReference type="Pfam" id="PF00084">
    <property type="entry name" value="Sushi"/>
    <property type="match status" value="32"/>
</dbReference>
<dbReference type="PROSITE" id="PS50923">
    <property type="entry name" value="SUSHI"/>
    <property type="match status" value="32"/>
</dbReference>
<feature type="disulfide bond" evidence="20">
    <location>
        <begin position="3251"/>
        <end position="3278"/>
    </location>
</feature>
<feature type="domain" description="Sushi" evidence="23">
    <location>
        <begin position="1836"/>
        <end position="1898"/>
    </location>
</feature>
<dbReference type="Pfam" id="PF00008">
    <property type="entry name" value="EGF"/>
    <property type="match status" value="7"/>
</dbReference>
<feature type="disulfide bond" evidence="20">
    <location>
        <begin position="2552"/>
        <end position="2579"/>
    </location>
</feature>
<evidence type="ECO:0000256" key="6">
    <source>
        <dbReference type="ARBA" id="ARBA00022490"/>
    </source>
</evidence>
<feature type="domain" description="Sushi" evidence="23">
    <location>
        <begin position="3164"/>
        <end position="3221"/>
    </location>
</feature>
<dbReference type="InterPro" id="IPR000742">
    <property type="entry name" value="EGF"/>
</dbReference>
<dbReference type="GO" id="GO:0005886">
    <property type="term" value="C:plasma membrane"/>
    <property type="evidence" value="ECO:0007669"/>
    <property type="project" value="UniProtKB-SubCell"/>
</dbReference>
<feature type="domain" description="EGF-like" evidence="21">
    <location>
        <begin position="677"/>
        <end position="713"/>
    </location>
</feature>
<feature type="disulfide bond" evidence="20">
    <location>
        <begin position="1104"/>
        <end position="1131"/>
    </location>
</feature>
<feature type="domain" description="Sushi" evidence="23">
    <location>
        <begin position="2990"/>
        <end position="3047"/>
    </location>
</feature>
<dbReference type="InterPro" id="IPR001759">
    <property type="entry name" value="PTX_dom"/>
</dbReference>
<keyword evidence="7 19" id="KW-0245">EGF-like domain</keyword>
<feature type="domain" description="EGF-like" evidence="21">
    <location>
        <begin position="3414"/>
        <end position="3445"/>
    </location>
</feature>
<dbReference type="PROSITE" id="PS00010">
    <property type="entry name" value="ASX_HYDROXYL"/>
    <property type="match status" value="6"/>
</dbReference>
<dbReference type="PRINTS" id="PR00895">
    <property type="entry name" value="PENTAXIN"/>
</dbReference>
<evidence type="ECO:0000256" key="10">
    <source>
        <dbReference type="ARBA" id="ARBA00022737"/>
    </source>
</evidence>
<evidence type="ECO:0000259" key="22">
    <source>
        <dbReference type="PROSITE" id="PS50825"/>
    </source>
</evidence>
<proteinExistence type="predicted"/>
<dbReference type="Gene3D" id="2.10.70.10">
    <property type="entry name" value="Complement Module, domain 1"/>
    <property type="match status" value="32"/>
</dbReference>
<feature type="domain" description="Sushi" evidence="23">
    <location>
        <begin position="1774"/>
        <end position="1835"/>
    </location>
</feature>
<keyword evidence="8" id="KW-0812">Transmembrane</keyword>
<feature type="disulfide bond" evidence="20">
    <location>
        <begin position="2278"/>
        <end position="2305"/>
    </location>
</feature>
<dbReference type="FunFam" id="2.60.120.200:FF:000012">
    <property type="entry name" value="neuronal pentraxin receptor"/>
    <property type="match status" value="1"/>
</dbReference>
<keyword evidence="11" id="KW-0106">Calcium</keyword>
<comment type="subcellular location">
    <subcellularLocation>
        <location evidence="3">Cell membrane</location>
        <topology evidence="3">Single-pass type I membrane protein</topology>
    </subcellularLocation>
    <subcellularLocation>
        <location evidence="4">Cytoplasm</location>
    </subcellularLocation>
    <subcellularLocation>
        <location evidence="2">Membrane</location>
        <topology evidence="2">Peripheral membrane protein</topology>
    </subcellularLocation>
    <subcellularLocation>
        <location evidence="1">Nucleus</location>
    </subcellularLocation>
</comment>
<feature type="disulfide bond" evidence="20">
    <location>
        <begin position="1570"/>
        <end position="1597"/>
    </location>
</feature>
<feature type="disulfide bond" evidence="20">
    <location>
        <begin position="1838"/>
        <end position="1881"/>
    </location>
</feature>